<feature type="domain" description="Knr4/Smi1-like" evidence="1">
    <location>
        <begin position="22"/>
        <end position="140"/>
    </location>
</feature>
<name>A0A3T0KU38_9BACI</name>
<evidence type="ECO:0000313" key="3">
    <source>
        <dbReference type="Proteomes" id="UP000283095"/>
    </source>
</evidence>
<dbReference type="SMART" id="SM00860">
    <property type="entry name" value="SMI1_KNR4"/>
    <property type="match status" value="1"/>
</dbReference>
<dbReference type="EMBL" id="CP026095">
    <property type="protein sequence ID" value="AZV43936.1"/>
    <property type="molecule type" value="Genomic_DNA"/>
</dbReference>
<dbReference type="InterPro" id="IPR018958">
    <property type="entry name" value="Knr4/Smi1-like_dom"/>
</dbReference>
<dbReference type="Proteomes" id="UP000283095">
    <property type="component" value="Chromosome"/>
</dbReference>
<evidence type="ECO:0000313" key="2">
    <source>
        <dbReference type="EMBL" id="AZV43936.1"/>
    </source>
</evidence>
<dbReference type="RefSeq" id="WP_127761019.1">
    <property type="nucleotide sequence ID" value="NZ_CP026095.1"/>
</dbReference>
<evidence type="ECO:0000259" key="1">
    <source>
        <dbReference type="SMART" id="SM00860"/>
    </source>
</evidence>
<sequence>MGFVTVEKFIKKYEEDDDFTGGISEEKINDIEEQLHVLLPESYKWFLRKYGSGGIFGINILGHGLVSATVVETTNDYKKYYGLEDGIVVIIHVDAFAYCLDTNKMNNGECPVISWDMDSGSYDSQEANNFLEFLWEYLNEKKENWEEDEEDW</sequence>
<dbReference type="OrthoDB" id="5880263at2"/>
<protein>
    <recommendedName>
        <fullName evidence="1">Knr4/Smi1-like domain-containing protein</fullName>
    </recommendedName>
</protein>
<dbReference type="KEGG" id="pasa:BAOM_3327"/>
<dbReference type="Pfam" id="PF14567">
    <property type="entry name" value="SUKH_5"/>
    <property type="match status" value="1"/>
</dbReference>
<dbReference type="AlphaFoldDB" id="A0A3T0KU38"/>
<organism evidence="2 3">
    <name type="scientific">Peribacillus asahii</name>
    <dbReference type="NCBI Taxonomy" id="228899"/>
    <lineage>
        <taxon>Bacteria</taxon>
        <taxon>Bacillati</taxon>
        <taxon>Bacillota</taxon>
        <taxon>Bacilli</taxon>
        <taxon>Bacillales</taxon>
        <taxon>Bacillaceae</taxon>
        <taxon>Peribacillus</taxon>
    </lineage>
</organism>
<accession>A0A3T0KU38</accession>
<dbReference type="InterPro" id="IPR037883">
    <property type="entry name" value="Knr4/Smi1-like_sf"/>
</dbReference>
<dbReference type="SUPFAM" id="SSF160631">
    <property type="entry name" value="SMI1/KNR4-like"/>
    <property type="match status" value="1"/>
</dbReference>
<reference evidence="2 3" key="1">
    <citation type="submission" date="2018-01" db="EMBL/GenBank/DDBJ databases">
        <title>Bacillus asahii Genome sequencing and assembly.</title>
        <authorList>
            <person name="Jiang H."/>
            <person name="Feng Y."/>
            <person name="Zhao F."/>
            <person name="Lin X."/>
        </authorList>
    </citation>
    <scope>NUCLEOTIDE SEQUENCE [LARGE SCALE GENOMIC DNA]</scope>
    <source>
        <strain evidence="2 3">OM18</strain>
    </source>
</reference>
<dbReference type="Gene3D" id="3.40.1580.10">
    <property type="entry name" value="SMI1/KNR4-like"/>
    <property type="match status" value="1"/>
</dbReference>
<gene>
    <name evidence="2" type="ORF">BAOM_3327</name>
</gene>
<proteinExistence type="predicted"/>